<evidence type="ECO:0000259" key="6">
    <source>
        <dbReference type="Pfam" id="PF01923"/>
    </source>
</evidence>
<comment type="pathway">
    <text evidence="4">Cofactor biosynthesis; adenosylcobalamin biosynthesis; adenosylcobalamin from cob(II)yrinate a,c-diamide: step 2/7.</text>
</comment>
<dbReference type="Pfam" id="PF01923">
    <property type="entry name" value="Cob_adeno_trans"/>
    <property type="match status" value="1"/>
</dbReference>
<evidence type="ECO:0000256" key="3">
    <source>
        <dbReference type="ARBA" id="ARBA00022840"/>
    </source>
</evidence>
<dbReference type="GO" id="GO:0009236">
    <property type="term" value="P:cobalamin biosynthetic process"/>
    <property type="evidence" value="ECO:0007669"/>
    <property type="project" value="UniProtKB-UniRule"/>
</dbReference>
<comment type="catalytic activity">
    <reaction evidence="4">
        <text>2 cob(II)yrinate a,c diamide + reduced [electron-transfer flavoprotein] + 2 ATP = 2 adenosylcob(III)yrinate a,c-diamide + 2 triphosphate + oxidized [electron-transfer flavoprotein] + 3 H(+)</text>
        <dbReference type="Rhea" id="RHEA:11528"/>
        <dbReference type="Rhea" id="RHEA-COMP:10685"/>
        <dbReference type="Rhea" id="RHEA-COMP:10686"/>
        <dbReference type="ChEBI" id="CHEBI:15378"/>
        <dbReference type="ChEBI" id="CHEBI:18036"/>
        <dbReference type="ChEBI" id="CHEBI:30616"/>
        <dbReference type="ChEBI" id="CHEBI:57692"/>
        <dbReference type="ChEBI" id="CHEBI:58307"/>
        <dbReference type="ChEBI" id="CHEBI:58503"/>
        <dbReference type="ChEBI" id="CHEBI:58537"/>
        <dbReference type="EC" id="2.5.1.17"/>
    </reaction>
</comment>
<evidence type="ECO:0000256" key="2">
    <source>
        <dbReference type="ARBA" id="ARBA00022741"/>
    </source>
</evidence>
<reference evidence="7 8" key="1">
    <citation type="submission" date="2019-04" db="EMBL/GenBank/DDBJ databases">
        <title>Thalassotalea guangxiensis sp. nov., isolated from sediment of the coastal wetland.</title>
        <authorList>
            <person name="Zheng S."/>
            <person name="Zhang D."/>
        </authorList>
    </citation>
    <scope>NUCLEOTIDE SEQUENCE [LARGE SCALE GENOMIC DNA]</scope>
    <source>
        <strain evidence="7 8">ZS-4</strain>
    </source>
</reference>
<comment type="catalytic activity">
    <reaction evidence="4">
        <text>2 cob(II)alamin + reduced [electron-transfer flavoprotein] + 2 ATP = 2 adenosylcob(III)alamin + 2 triphosphate + oxidized [electron-transfer flavoprotein] + 3 H(+)</text>
        <dbReference type="Rhea" id="RHEA:28671"/>
        <dbReference type="Rhea" id="RHEA-COMP:10685"/>
        <dbReference type="Rhea" id="RHEA-COMP:10686"/>
        <dbReference type="ChEBI" id="CHEBI:15378"/>
        <dbReference type="ChEBI" id="CHEBI:16304"/>
        <dbReference type="ChEBI" id="CHEBI:18036"/>
        <dbReference type="ChEBI" id="CHEBI:18408"/>
        <dbReference type="ChEBI" id="CHEBI:30616"/>
        <dbReference type="ChEBI" id="CHEBI:57692"/>
        <dbReference type="ChEBI" id="CHEBI:58307"/>
        <dbReference type="EC" id="2.5.1.17"/>
    </reaction>
</comment>
<gene>
    <name evidence="7" type="ORF">E8M12_12935</name>
</gene>
<evidence type="ECO:0000313" key="8">
    <source>
        <dbReference type="Proteomes" id="UP000307999"/>
    </source>
</evidence>
<sequence>MSHSLYSRQGDKGSTCLPADPHTQVSKDDLVIEFYGTAEELNANLGLLKSKLTLDSPALGEVAEIQRQLYALSLSDSNACPVEHTQIQQLENWIDAKLALLPNQNSAILPGGDTNAALAYICRSICRRAERIAVRLNKQGLASPLIIAYLNRLSDYFLVLARRINQRQGVSDTPLKPTTTSTQD</sequence>
<dbReference type="SUPFAM" id="SSF89028">
    <property type="entry name" value="Cobalamin adenosyltransferase-like"/>
    <property type="match status" value="1"/>
</dbReference>
<dbReference type="PANTHER" id="PTHR12213:SF0">
    <property type="entry name" value="CORRINOID ADENOSYLTRANSFERASE MMAB"/>
    <property type="match status" value="1"/>
</dbReference>
<name>A0A4U1B465_9GAMM</name>
<feature type="region of interest" description="Disordered" evidence="5">
    <location>
        <begin position="1"/>
        <end position="21"/>
    </location>
</feature>
<dbReference type="AlphaFoldDB" id="A0A4U1B465"/>
<comment type="similarity">
    <text evidence="4">Belongs to the Cob(I)alamin adenosyltransferase family.</text>
</comment>
<keyword evidence="8" id="KW-1185">Reference proteome</keyword>
<dbReference type="GO" id="GO:0008817">
    <property type="term" value="F:corrinoid adenosyltransferase activity"/>
    <property type="evidence" value="ECO:0007669"/>
    <property type="project" value="UniProtKB-UniRule"/>
</dbReference>
<proteinExistence type="inferred from homology"/>
<dbReference type="NCBIfam" id="TIGR00636">
    <property type="entry name" value="PduO_Nterm"/>
    <property type="match status" value="1"/>
</dbReference>
<dbReference type="InterPro" id="IPR016030">
    <property type="entry name" value="CblAdoTrfase-like"/>
</dbReference>
<dbReference type="PANTHER" id="PTHR12213">
    <property type="entry name" value="CORRINOID ADENOSYLTRANSFERASE"/>
    <property type="match status" value="1"/>
</dbReference>
<keyword evidence="3 4" id="KW-0067">ATP-binding</keyword>
<dbReference type="OrthoDB" id="9778896at2"/>
<organism evidence="7 8">
    <name type="scientific">Thalassotalea mangrovi</name>
    <dbReference type="NCBI Taxonomy" id="2572245"/>
    <lineage>
        <taxon>Bacteria</taxon>
        <taxon>Pseudomonadati</taxon>
        <taxon>Pseudomonadota</taxon>
        <taxon>Gammaproteobacteria</taxon>
        <taxon>Alteromonadales</taxon>
        <taxon>Colwelliaceae</taxon>
        <taxon>Thalassotalea</taxon>
    </lineage>
</organism>
<dbReference type="RefSeq" id="WP_136736629.1">
    <property type="nucleotide sequence ID" value="NZ_SWDB01000031.1"/>
</dbReference>
<evidence type="ECO:0000256" key="1">
    <source>
        <dbReference type="ARBA" id="ARBA00022679"/>
    </source>
</evidence>
<evidence type="ECO:0000256" key="5">
    <source>
        <dbReference type="SAM" id="MobiDB-lite"/>
    </source>
</evidence>
<keyword evidence="1 4" id="KW-0808">Transferase</keyword>
<dbReference type="Proteomes" id="UP000307999">
    <property type="component" value="Unassembled WGS sequence"/>
</dbReference>
<evidence type="ECO:0000313" key="7">
    <source>
        <dbReference type="EMBL" id="TKB44110.1"/>
    </source>
</evidence>
<feature type="domain" description="Cobalamin adenosyltransferase-like" evidence="6">
    <location>
        <begin position="6"/>
        <end position="163"/>
    </location>
</feature>
<keyword evidence="4" id="KW-0169">Cobalamin biosynthesis</keyword>
<comment type="caution">
    <text evidence="7">The sequence shown here is derived from an EMBL/GenBank/DDBJ whole genome shotgun (WGS) entry which is preliminary data.</text>
</comment>
<keyword evidence="2 4" id="KW-0547">Nucleotide-binding</keyword>
<dbReference type="GO" id="GO:0005524">
    <property type="term" value="F:ATP binding"/>
    <property type="evidence" value="ECO:0007669"/>
    <property type="project" value="UniProtKB-UniRule"/>
</dbReference>
<dbReference type="EC" id="2.5.1.17" evidence="4"/>
<evidence type="ECO:0000256" key="4">
    <source>
        <dbReference type="RuleBase" id="RU366026"/>
    </source>
</evidence>
<accession>A0A4U1B465</accession>
<protein>
    <recommendedName>
        <fullName evidence="4">Corrinoid adenosyltransferase</fullName>
        <ecNumber evidence="4">2.5.1.17</ecNumber>
    </recommendedName>
    <alternativeName>
        <fullName evidence="4">Cob(II)alamin adenosyltransferase</fullName>
    </alternativeName>
    <alternativeName>
        <fullName evidence="4">Cob(II)yrinic acid a,c-diamide adenosyltransferase</fullName>
    </alternativeName>
    <alternativeName>
        <fullName evidence="4">Cobinamide/cobalamin adenosyltransferase</fullName>
    </alternativeName>
</protein>
<dbReference type="InterPro" id="IPR036451">
    <property type="entry name" value="CblAdoTrfase-like_sf"/>
</dbReference>
<dbReference type="UniPathway" id="UPA00148">
    <property type="reaction ID" value="UER00233"/>
</dbReference>
<dbReference type="EMBL" id="SWDB01000031">
    <property type="protein sequence ID" value="TKB44110.1"/>
    <property type="molecule type" value="Genomic_DNA"/>
</dbReference>
<dbReference type="Gene3D" id="1.20.1200.10">
    <property type="entry name" value="Cobalamin adenosyltransferase-like"/>
    <property type="match status" value="1"/>
</dbReference>
<dbReference type="InterPro" id="IPR029499">
    <property type="entry name" value="PduO-typ"/>
</dbReference>